<dbReference type="EMBL" id="OX451737">
    <property type="protein sequence ID" value="CAI8600798.1"/>
    <property type="molecule type" value="Genomic_DNA"/>
</dbReference>
<evidence type="ECO:0000313" key="2">
    <source>
        <dbReference type="Proteomes" id="UP001157006"/>
    </source>
</evidence>
<name>A0AAV0ZU41_VICFA</name>
<dbReference type="AlphaFoldDB" id="A0AAV0ZU41"/>
<evidence type="ECO:0000313" key="1">
    <source>
        <dbReference type="EMBL" id="CAI8600798.1"/>
    </source>
</evidence>
<evidence type="ECO:0008006" key="3">
    <source>
        <dbReference type="Google" id="ProtNLM"/>
    </source>
</evidence>
<reference evidence="1 2" key="1">
    <citation type="submission" date="2023-01" db="EMBL/GenBank/DDBJ databases">
        <authorList>
            <person name="Kreplak J."/>
        </authorList>
    </citation>
    <scope>NUCLEOTIDE SEQUENCE [LARGE SCALE GENOMIC DNA]</scope>
</reference>
<sequence>MIEKMGFGEVWRKWMDLLIFQSKMSVLVNGSPTKEFVVEKGLRQGDPLSHFLFVLVAEGLTGLVRKPMEIGEYCGFEVNERCIVDILQFAYDTLLVGEGSWKHIWDLKSVGEFLNLFRG</sequence>
<proteinExistence type="predicted"/>
<accession>A0AAV0ZU41</accession>
<organism evidence="1 2">
    <name type="scientific">Vicia faba</name>
    <name type="common">Broad bean</name>
    <name type="synonym">Faba vulgaris</name>
    <dbReference type="NCBI Taxonomy" id="3906"/>
    <lineage>
        <taxon>Eukaryota</taxon>
        <taxon>Viridiplantae</taxon>
        <taxon>Streptophyta</taxon>
        <taxon>Embryophyta</taxon>
        <taxon>Tracheophyta</taxon>
        <taxon>Spermatophyta</taxon>
        <taxon>Magnoliopsida</taxon>
        <taxon>eudicotyledons</taxon>
        <taxon>Gunneridae</taxon>
        <taxon>Pentapetalae</taxon>
        <taxon>rosids</taxon>
        <taxon>fabids</taxon>
        <taxon>Fabales</taxon>
        <taxon>Fabaceae</taxon>
        <taxon>Papilionoideae</taxon>
        <taxon>50 kb inversion clade</taxon>
        <taxon>NPAAA clade</taxon>
        <taxon>Hologalegina</taxon>
        <taxon>IRL clade</taxon>
        <taxon>Fabeae</taxon>
        <taxon>Vicia</taxon>
    </lineage>
</organism>
<dbReference type="Proteomes" id="UP001157006">
    <property type="component" value="Chromosome 2"/>
</dbReference>
<keyword evidence="2" id="KW-1185">Reference proteome</keyword>
<gene>
    <name evidence="1" type="ORF">VFH_II241280</name>
</gene>
<protein>
    <recommendedName>
        <fullName evidence="3">Reverse transcriptase domain-containing protein</fullName>
    </recommendedName>
</protein>